<accession>A0AAD5SYX9</accession>
<comment type="caution">
    <text evidence="3">The sequence shown here is derived from an EMBL/GenBank/DDBJ whole genome shotgun (WGS) entry which is preliminary data.</text>
</comment>
<dbReference type="Proteomes" id="UP001211907">
    <property type="component" value="Unassembled WGS sequence"/>
</dbReference>
<dbReference type="Pfam" id="PF00397">
    <property type="entry name" value="WW"/>
    <property type="match status" value="1"/>
</dbReference>
<evidence type="ECO:0000259" key="2">
    <source>
        <dbReference type="PROSITE" id="PS50020"/>
    </source>
</evidence>
<gene>
    <name evidence="3" type="ORF">HK100_002122</name>
</gene>
<feature type="non-terminal residue" evidence="3">
    <location>
        <position position="152"/>
    </location>
</feature>
<dbReference type="InterPro" id="IPR036020">
    <property type="entry name" value="WW_dom_sf"/>
</dbReference>
<dbReference type="PROSITE" id="PS01159">
    <property type="entry name" value="WW_DOMAIN_1"/>
    <property type="match status" value="1"/>
</dbReference>
<evidence type="ECO:0000313" key="4">
    <source>
        <dbReference type="Proteomes" id="UP001211907"/>
    </source>
</evidence>
<dbReference type="Gene3D" id="2.20.70.10">
    <property type="match status" value="1"/>
</dbReference>
<sequence length="152" mass="16877">MGWSAELDTQSGVYYYWNSDTGETTWDRPTGDVSIDGELLEPEQPKQPPSNTNIKTSSNTQHYDQQQQQQDYYNSKEYADWYYATYAAYANTNSAISAPGTADSVTPDPDTAKKHPTNNSSGAAPPVLRYSSAWKPPVADDDDAPATDYYQP</sequence>
<dbReference type="SUPFAM" id="SSF51045">
    <property type="entry name" value="WW domain"/>
    <property type="match status" value="1"/>
</dbReference>
<dbReference type="EMBL" id="JADGJH010001482">
    <property type="protein sequence ID" value="KAJ3113027.1"/>
    <property type="molecule type" value="Genomic_DNA"/>
</dbReference>
<evidence type="ECO:0000256" key="1">
    <source>
        <dbReference type="SAM" id="MobiDB-lite"/>
    </source>
</evidence>
<dbReference type="PROSITE" id="PS50020">
    <property type="entry name" value="WW_DOMAIN_2"/>
    <property type="match status" value="1"/>
</dbReference>
<organism evidence="3 4">
    <name type="scientific">Physocladia obscura</name>
    <dbReference type="NCBI Taxonomy" id="109957"/>
    <lineage>
        <taxon>Eukaryota</taxon>
        <taxon>Fungi</taxon>
        <taxon>Fungi incertae sedis</taxon>
        <taxon>Chytridiomycota</taxon>
        <taxon>Chytridiomycota incertae sedis</taxon>
        <taxon>Chytridiomycetes</taxon>
        <taxon>Chytridiales</taxon>
        <taxon>Chytriomycetaceae</taxon>
        <taxon>Physocladia</taxon>
    </lineage>
</organism>
<name>A0AAD5SYX9_9FUNG</name>
<dbReference type="InterPro" id="IPR001202">
    <property type="entry name" value="WW_dom"/>
</dbReference>
<dbReference type="CDD" id="cd00201">
    <property type="entry name" value="WW"/>
    <property type="match status" value="1"/>
</dbReference>
<feature type="domain" description="WW" evidence="2">
    <location>
        <begin position="1"/>
        <end position="31"/>
    </location>
</feature>
<feature type="region of interest" description="Disordered" evidence="1">
    <location>
        <begin position="96"/>
        <end position="152"/>
    </location>
</feature>
<evidence type="ECO:0000313" key="3">
    <source>
        <dbReference type="EMBL" id="KAJ3113027.1"/>
    </source>
</evidence>
<proteinExistence type="predicted"/>
<feature type="region of interest" description="Disordered" evidence="1">
    <location>
        <begin position="19"/>
        <end position="71"/>
    </location>
</feature>
<feature type="compositionally biased region" description="Low complexity" evidence="1">
    <location>
        <begin position="61"/>
        <end position="71"/>
    </location>
</feature>
<feature type="compositionally biased region" description="Polar residues" evidence="1">
    <location>
        <begin position="50"/>
        <end position="60"/>
    </location>
</feature>
<keyword evidence="4" id="KW-1185">Reference proteome</keyword>
<protein>
    <recommendedName>
        <fullName evidence="2">WW domain-containing protein</fullName>
    </recommendedName>
</protein>
<reference evidence="3" key="1">
    <citation type="submission" date="2020-05" db="EMBL/GenBank/DDBJ databases">
        <title>Phylogenomic resolution of chytrid fungi.</title>
        <authorList>
            <person name="Stajich J.E."/>
            <person name="Amses K."/>
            <person name="Simmons R."/>
            <person name="Seto K."/>
            <person name="Myers J."/>
            <person name="Bonds A."/>
            <person name="Quandt C.A."/>
            <person name="Barry K."/>
            <person name="Liu P."/>
            <person name="Grigoriev I."/>
            <person name="Longcore J.E."/>
            <person name="James T.Y."/>
        </authorList>
    </citation>
    <scope>NUCLEOTIDE SEQUENCE</scope>
    <source>
        <strain evidence="3">JEL0513</strain>
    </source>
</reference>
<dbReference type="SMART" id="SM00456">
    <property type="entry name" value="WW"/>
    <property type="match status" value="1"/>
</dbReference>
<dbReference type="AlphaFoldDB" id="A0AAD5SYX9"/>